<dbReference type="InterPro" id="IPR050903">
    <property type="entry name" value="Bact_Chemotaxis_MeTrfase"/>
</dbReference>
<dbReference type="HOGENOM" id="CLU_025854_1_0_10"/>
<dbReference type="Gene3D" id="3.40.50.150">
    <property type="entry name" value="Vaccinia Virus protein VP39"/>
    <property type="match status" value="1"/>
</dbReference>
<dbReference type="Pfam" id="PF01739">
    <property type="entry name" value="CheR"/>
    <property type="match status" value="1"/>
</dbReference>
<name>A0A0E4A0D8_9BACT</name>
<evidence type="ECO:0000259" key="1">
    <source>
        <dbReference type="PROSITE" id="PS50123"/>
    </source>
</evidence>
<keyword evidence="3" id="KW-1185">Reference proteome</keyword>
<reference evidence="2 3" key="1">
    <citation type="journal article" date="2014" name="Curr. Microbiol.">
        <title>Spirosoma radiotolerans sp. nov., a gamma-radiation-resistant bacterium isolated from gamma ray-irradiated soil.</title>
        <authorList>
            <person name="Lee J.J."/>
            <person name="Srinivasan S."/>
            <person name="Lim S."/>
            <person name="Joe M."/>
            <person name="Im S."/>
            <person name="Bae S.I."/>
            <person name="Park K.R."/>
            <person name="Han J.H."/>
            <person name="Park S.H."/>
            <person name="Joo B.M."/>
            <person name="Park S.J."/>
            <person name="Kim M.K."/>
        </authorList>
    </citation>
    <scope>NUCLEOTIDE SEQUENCE [LARGE SCALE GENOMIC DNA]</scope>
    <source>
        <strain evidence="2 3">DG5A</strain>
    </source>
</reference>
<gene>
    <name evidence="2" type="ORF">SD10_18095</name>
</gene>
<proteinExistence type="predicted"/>
<dbReference type="Proteomes" id="UP000033054">
    <property type="component" value="Chromosome"/>
</dbReference>
<dbReference type="PRINTS" id="PR00996">
    <property type="entry name" value="CHERMTFRASE"/>
</dbReference>
<dbReference type="EMBL" id="CP010429">
    <property type="protein sequence ID" value="AKD58619.1"/>
    <property type="molecule type" value="Genomic_DNA"/>
</dbReference>
<protein>
    <submittedName>
        <fullName evidence="2">Chemotaxis protein CheR</fullName>
    </submittedName>
</protein>
<dbReference type="InterPro" id="IPR022641">
    <property type="entry name" value="CheR_N"/>
</dbReference>
<dbReference type="STRING" id="1379870.SD10_18095"/>
<dbReference type="PROSITE" id="PS50123">
    <property type="entry name" value="CHER"/>
    <property type="match status" value="1"/>
</dbReference>
<evidence type="ECO:0000313" key="3">
    <source>
        <dbReference type="Proteomes" id="UP000033054"/>
    </source>
</evidence>
<dbReference type="InterPro" id="IPR022642">
    <property type="entry name" value="CheR_C"/>
</dbReference>
<dbReference type="AlphaFoldDB" id="A0A0E4A0D8"/>
<feature type="domain" description="CheR-type methyltransferase" evidence="1">
    <location>
        <begin position="1"/>
        <end position="274"/>
    </location>
</feature>
<dbReference type="GO" id="GO:0008757">
    <property type="term" value="F:S-adenosylmethionine-dependent methyltransferase activity"/>
    <property type="evidence" value="ECO:0007669"/>
    <property type="project" value="InterPro"/>
</dbReference>
<dbReference type="KEGG" id="srd:SD10_18095"/>
<dbReference type="SUPFAM" id="SSF53335">
    <property type="entry name" value="S-adenosyl-L-methionine-dependent methyltransferases"/>
    <property type="match status" value="1"/>
</dbReference>
<dbReference type="Pfam" id="PF03705">
    <property type="entry name" value="CheR_N"/>
    <property type="match status" value="1"/>
</dbReference>
<sequence length="275" mass="31740">MKPNVELSTTELDEILTLVRVIYGYDFTNYAQASLKRRILRCMSLVNIQTVFALRFQLANDAAFFAWFLQTIMVNVTEMFRDPPFYTNLREKVLPLLASYPVIKIWHAGCSTGEEVYSMAILLKEANLLERCRIYATDLNAANLDKARLGIIPLQTIHEYEVNYKEAGGKTDFSSYYTTEGDQAIINKNLRDSILFAQHNLVTDRVFNEFQLVCCRNVLIYFNKDLQNHVIRLFHDSLASLGYLAIGSKESLLFTDLQSQFEPISAENKIFRRTR</sequence>
<organism evidence="2 3">
    <name type="scientific">Spirosoma radiotolerans</name>
    <dbReference type="NCBI Taxonomy" id="1379870"/>
    <lineage>
        <taxon>Bacteria</taxon>
        <taxon>Pseudomonadati</taxon>
        <taxon>Bacteroidota</taxon>
        <taxon>Cytophagia</taxon>
        <taxon>Cytophagales</taxon>
        <taxon>Cytophagaceae</taxon>
        <taxon>Spirosoma</taxon>
    </lineage>
</organism>
<evidence type="ECO:0000313" key="2">
    <source>
        <dbReference type="EMBL" id="AKD58619.1"/>
    </source>
</evidence>
<dbReference type="SUPFAM" id="SSF47757">
    <property type="entry name" value="Chemotaxis receptor methyltransferase CheR, N-terminal domain"/>
    <property type="match status" value="1"/>
</dbReference>
<accession>A0A0E4A0D8</accession>
<dbReference type="PATRIC" id="fig|1379870.5.peg.3913"/>
<dbReference type="SMART" id="SM00138">
    <property type="entry name" value="MeTrc"/>
    <property type="match status" value="1"/>
</dbReference>
<dbReference type="PANTHER" id="PTHR24422">
    <property type="entry name" value="CHEMOTAXIS PROTEIN METHYLTRANSFERASE"/>
    <property type="match status" value="1"/>
</dbReference>
<dbReference type="PANTHER" id="PTHR24422:SF8">
    <property type="entry name" value="CHEMOTAXIS PROTEIN"/>
    <property type="match status" value="1"/>
</dbReference>
<dbReference type="OrthoDB" id="9816309at2"/>
<dbReference type="InterPro" id="IPR029063">
    <property type="entry name" value="SAM-dependent_MTases_sf"/>
</dbReference>
<dbReference type="InterPro" id="IPR000780">
    <property type="entry name" value="CheR_MeTrfase"/>
</dbReference>